<dbReference type="SUPFAM" id="SSF46626">
    <property type="entry name" value="Cytochrome c"/>
    <property type="match status" value="1"/>
</dbReference>
<dbReference type="InterPro" id="IPR036909">
    <property type="entry name" value="Cyt_c-like_dom_sf"/>
</dbReference>
<sequence>MKEQTIIKFLLIGMVVMSSCYYDSAENLYPATDCVTANMSYQTNILPILQFNCYVCHSADVNSGNVNLEGYNQVLLSVNNGKLLGSIKHASGYKDMPQNAPKLVACEIAKVEQWIKDGAPNN</sequence>
<dbReference type="Proteomes" id="UP000808337">
    <property type="component" value="Unassembled WGS sequence"/>
</dbReference>
<name>A0A9D7XN34_9BACT</name>
<comment type="caution">
    <text evidence="1">The sequence shown here is derived from an EMBL/GenBank/DDBJ whole genome shotgun (WGS) entry which is preliminary data.</text>
</comment>
<gene>
    <name evidence="1" type="ORF">IPP15_11000</name>
</gene>
<accession>A0A9D7XN34</accession>
<dbReference type="GO" id="GO:0009055">
    <property type="term" value="F:electron transfer activity"/>
    <property type="evidence" value="ECO:0007669"/>
    <property type="project" value="InterPro"/>
</dbReference>
<dbReference type="EMBL" id="JADKGY010000008">
    <property type="protein sequence ID" value="MBK9982929.1"/>
    <property type="molecule type" value="Genomic_DNA"/>
</dbReference>
<evidence type="ECO:0000313" key="1">
    <source>
        <dbReference type="EMBL" id="MBK9982929.1"/>
    </source>
</evidence>
<organism evidence="1 2">
    <name type="scientific">Candidatus Opimibacter skivensis</name>
    <dbReference type="NCBI Taxonomy" id="2982028"/>
    <lineage>
        <taxon>Bacteria</taxon>
        <taxon>Pseudomonadati</taxon>
        <taxon>Bacteroidota</taxon>
        <taxon>Saprospiria</taxon>
        <taxon>Saprospirales</taxon>
        <taxon>Saprospiraceae</taxon>
        <taxon>Candidatus Opimibacter</taxon>
    </lineage>
</organism>
<dbReference type="AlphaFoldDB" id="A0A9D7XN34"/>
<dbReference type="GO" id="GO:0020037">
    <property type="term" value="F:heme binding"/>
    <property type="evidence" value="ECO:0007669"/>
    <property type="project" value="InterPro"/>
</dbReference>
<reference evidence="1 2" key="1">
    <citation type="submission" date="2020-10" db="EMBL/GenBank/DDBJ databases">
        <title>Connecting structure to function with the recovery of over 1000 high-quality activated sludge metagenome-assembled genomes encoding full-length rRNA genes using long-read sequencing.</title>
        <authorList>
            <person name="Singleton C.M."/>
            <person name="Petriglieri F."/>
            <person name="Kristensen J.M."/>
            <person name="Kirkegaard R.H."/>
            <person name="Michaelsen T.Y."/>
            <person name="Andersen M.H."/>
            <person name="Karst S.M."/>
            <person name="Dueholm M.S."/>
            <person name="Nielsen P.H."/>
            <person name="Albertsen M."/>
        </authorList>
    </citation>
    <scope>NUCLEOTIDE SEQUENCE [LARGE SCALE GENOMIC DNA]</scope>
    <source>
        <strain evidence="1">Ribe_18-Q3-R11-54_MAXAC.273</strain>
    </source>
</reference>
<dbReference type="PROSITE" id="PS51257">
    <property type="entry name" value="PROKAR_LIPOPROTEIN"/>
    <property type="match status" value="1"/>
</dbReference>
<evidence type="ECO:0000313" key="2">
    <source>
        <dbReference type="Proteomes" id="UP000808337"/>
    </source>
</evidence>
<proteinExistence type="predicted"/>
<protein>
    <recommendedName>
        <fullName evidence="3">Cytochrome c domain-containing protein</fullName>
    </recommendedName>
</protein>
<evidence type="ECO:0008006" key="3">
    <source>
        <dbReference type="Google" id="ProtNLM"/>
    </source>
</evidence>